<keyword evidence="4" id="KW-1185">Reference proteome</keyword>
<dbReference type="STRING" id="3218.A0A2K1KXK0"/>
<accession>A0A2K1KXK0</accession>
<sequence length="585" mass="64763">MSGVAMLQAQRSQVNVMRSSSAPPPSCNGLSLRAHNLAMAGNTMFLPNVVYLKLNSPARGRKCRKMSSWVIKAVAGSESAVETSGEERKKVVVVGAGWAGLGAAHHLTKQGFDVTLLEAGAQPGGLVAGWKTPGGRSVEVGIHGFWYPYKNIFALVDELGLKPFTQWTKSAQFSPAGLEVESPIFQDMPQLPSPLGTFVYTQFKRLSLLDRLTALPLMYAVVDFDNSNRAWEDYDSRSARELFREFGCSERVYKDAFNPMLLVGLFAPGELCSAAACLGMLYYFILAHQPDFDVVWCRGTVGEMIFKPWVAAMQNSGCRFLSNKRVSDLELDEATGSVTGVLCGEERFPADAVIFSVGISAMQKIVPNSKVLRTREEFVNTANLGAVDILAVRLWLDRKIPIKMPSNACFGFDTTTGWTFFDLNELHDEYKDEPGTVVEADFYHANQFLPLSDDQIVKKVMDYLAVCIPEFGNANVVDQAVVRFPKAVTHFFPGSYQYLMRGTTSFPNVYMAGDWIVNRHGSWSQEKAFVTGLEAANRVVDQFEQGELASIIPVDADEPHVQELRRVNETAKALVKQLPFANYFL</sequence>
<dbReference type="Gramene" id="Pp3c3_37260V3.2">
    <property type="protein sequence ID" value="Pp3c3_37260V3.2"/>
    <property type="gene ID" value="Pp3c3_37260"/>
</dbReference>
<evidence type="ECO:0000313" key="3">
    <source>
        <dbReference type="EnsemblPlants" id="Pp3c3_37260V3.1"/>
    </source>
</evidence>
<reference evidence="2 4" key="1">
    <citation type="journal article" date="2008" name="Science">
        <title>The Physcomitrella genome reveals evolutionary insights into the conquest of land by plants.</title>
        <authorList>
            <person name="Rensing S."/>
            <person name="Lang D."/>
            <person name="Zimmer A."/>
            <person name="Terry A."/>
            <person name="Salamov A."/>
            <person name="Shapiro H."/>
            <person name="Nishiyama T."/>
            <person name="Perroud P.-F."/>
            <person name="Lindquist E."/>
            <person name="Kamisugi Y."/>
            <person name="Tanahashi T."/>
            <person name="Sakakibara K."/>
            <person name="Fujita T."/>
            <person name="Oishi K."/>
            <person name="Shin-I T."/>
            <person name="Kuroki Y."/>
            <person name="Toyoda A."/>
            <person name="Suzuki Y."/>
            <person name="Hashimoto A."/>
            <person name="Yamaguchi K."/>
            <person name="Sugano A."/>
            <person name="Kohara Y."/>
            <person name="Fujiyama A."/>
            <person name="Anterola A."/>
            <person name="Aoki S."/>
            <person name="Ashton N."/>
            <person name="Barbazuk W.B."/>
            <person name="Barker E."/>
            <person name="Bennetzen J."/>
            <person name="Bezanilla M."/>
            <person name="Blankenship R."/>
            <person name="Cho S.H."/>
            <person name="Dutcher S."/>
            <person name="Estelle M."/>
            <person name="Fawcett J.A."/>
            <person name="Gundlach H."/>
            <person name="Hanada K."/>
            <person name="Heyl A."/>
            <person name="Hicks K.A."/>
            <person name="Hugh J."/>
            <person name="Lohr M."/>
            <person name="Mayer K."/>
            <person name="Melkozernov A."/>
            <person name="Murata T."/>
            <person name="Nelson D."/>
            <person name="Pils B."/>
            <person name="Prigge M."/>
            <person name="Reiss B."/>
            <person name="Renner T."/>
            <person name="Rombauts S."/>
            <person name="Rushton P."/>
            <person name="Sanderfoot A."/>
            <person name="Schween G."/>
            <person name="Shiu S.-H."/>
            <person name="Stueber K."/>
            <person name="Theodoulou F.L."/>
            <person name="Tu H."/>
            <person name="Van de Peer Y."/>
            <person name="Verrier P.J."/>
            <person name="Waters E."/>
            <person name="Wood A."/>
            <person name="Yang L."/>
            <person name="Cove D."/>
            <person name="Cuming A."/>
            <person name="Hasebe M."/>
            <person name="Lucas S."/>
            <person name="Mishler D.B."/>
            <person name="Reski R."/>
            <person name="Grigoriev I."/>
            <person name="Quatrano R.S."/>
            <person name="Boore J.L."/>
        </authorList>
    </citation>
    <scope>NUCLEOTIDE SEQUENCE [LARGE SCALE GENOMIC DNA]</scope>
    <source>
        <strain evidence="3 4">cv. Gransden 2004</strain>
    </source>
</reference>
<gene>
    <name evidence="3" type="primary">LOC112279354</name>
    <name evidence="2" type="ORF">PHYPA_005503</name>
</gene>
<dbReference type="KEGG" id="ppp:112279354"/>
<proteinExistence type="predicted"/>
<dbReference type="GO" id="GO:0016491">
    <property type="term" value="F:oxidoreductase activity"/>
    <property type="evidence" value="ECO:0000318"/>
    <property type="project" value="GO_Central"/>
</dbReference>
<reference evidence="3" key="3">
    <citation type="submission" date="2020-12" db="UniProtKB">
        <authorList>
            <consortium name="EnsemblPlants"/>
        </authorList>
    </citation>
    <scope>IDENTIFICATION</scope>
</reference>
<dbReference type="Proteomes" id="UP000006727">
    <property type="component" value="Chromosome 3"/>
</dbReference>
<dbReference type="AlphaFoldDB" id="A0A2K1KXK0"/>
<dbReference type="Gene3D" id="3.50.50.60">
    <property type="entry name" value="FAD/NAD(P)-binding domain"/>
    <property type="match status" value="1"/>
</dbReference>
<dbReference type="Gramene" id="Pp3c3_37260V3.1">
    <property type="protein sequence ID" value="Pp3c3_37260V3.1"/>
    <property type="gene ID" value="Pp3c3_37260"/>
</dbReference>
<reference evidence="2 4" key="2">
    <citation type="journal article" date="2018" name="Plant J.">
        <title>The Physcomitrella patens chromosome-scale assembly reveals moss genome structure and evolution.</title>
        <authorList>
            <person name="Lang D."/>
            <person name="Ullrich K.K."/>
            <person name="Murat F."/>
            <person name="Fuchs J."/>
            <person name="Jenkins J."/>
            <person name="Haas F.B."/>
            <person name="Piednoel M."/>
            <person name="Gundlach H."/>
            <person name="Van Bel M."/>
            <person name="Meyberg R."/>
            <person name="Vives C."/>
            <person name="Morata J."/>
            <person name="Symeonidi A."/>
            <person name="Hiss M."/>
            <person name="Muchero W."/>
            <person name="Kamisugi Y."/>
            <person name="Saleh O."/>
            <person name="Blanc G."/>
            <person name="Decker E.L."/>
            <person name="van Gessel N."/>
            <person name="Grimwood J."/>
            <person name="Hayes R.D."/>
            <person name="Graham S.W."/>
            <person name="Gunter L.E."/>
            <person name="McDaniel S.F."/>
            <person name="Hoernstein S.N.W."/>
            <person name="Larsson A."/>
            <person name="Li F.W."/>
            <person name="Perroud P.F."/>
            <person name="Phillips J."/>
            <person name="Ranjan P."/>
            <person name="Rokshar D.S."/>
            <person name="Rothfels C.J."/>
            <person name="Schneider L."/>
            <person name="Shu S."/>
            <person name="Stevenson D.W."/>
            <person name="Thummler F."/>
            <person name="Tillich M."/>
            <person name="Villarreal Aguilar J.C."/>
            <person name="Widiez T."/>
            <person name="Wong G.K."/>
            <person name="Wymore A."/>
            <person name="Zhang Y."/>
            <person name="Zimmer A.D."/>
            <person name="Quatrano R.S."/>
            <person name="Mayer K.F.X."/>
            <person name="Goodstein D."/>
            <person name="Casacuberta J.M."/>
            <person name="Vandepoele K."/>
            <person name="Reski R."/>
            <person name="Cuming A.C."/>
            <person name="Tuskan G.A."/>
            <person name="Maumus F."/>
            <person name="Salse J."/>
            <person name="Schmutz J."/>
            <person name="Rensing S.A."/>
        </authorList>
    </citation>
    <scope>NUCLEOTIDE SEQUENCE [LARGE SCALE GENOMIC DNA]</scope>
    <source>
        <strain evidence="3 4">cv. Gransden 2004</strain>
    </source>
</reference>
<dbReference type="PANTHER" id="PTHR42923:SF24">
    <property type="entry name" value="OS04G0560500 PROTEIN"/>
    <property type="match status" value="1"/>
</dbReference>
<dbReference type="SUPFAM" id="SSF51905">
    <property type="entry name" value="FAD/NAD(P)-binding domain"/>
    <property type="match status" value="1"/>
</dbReference>
<dbReference type="GeneID" id="112279354"/>
<feature type="domain" description="Amine oxidase" evidence="1">
    <location>
        <begin position="99"/>
        <end position="539"/>
    </location>
</feature>
<evidence type="ECO:0000313" key="4">
    <source>
        <dbReference type="Proteomes" id="UP000006727"/>
    </source>
</evidence>
<dbReference type="InterPro" id="IPR036188">
    <property type="entry name" value="FAD/NAD-bd_sf"/>
</dbReference>
<dbReference type="PRINTS" id="PR00419">
    <property type="entry name" value="ADXRDTASE"/>
</dbReference>
<organism evidence="2">
    <name type="scientific">Physcomitrium patens</name>
    <name type="common">Spreading-leaved earth moss</name>
    <name type="synonym">Physcomitrella patens</name>
    <dbReference type="NCBI Taxonomy" id="3218"/>
    <lineage>
        <taxon>Eukaryota</taxon>
        <taxon>Viridiplantae</taxon>
        <taxon>Streptophyta</taxon>
        <taxon>Embryophyta</taxon>
        <taxon>Bryophyta</taxon>
        <taxon>Bryophytina</taxon>
        <taxon>Bryopsida</taxon>
        <taxon>Funariidae</taxon>
        <taxon>Funariales</taxon>
        <taxon>Funariaceae</taxon>
        <taxon>Physcomitrium</taxon>
    </lineage>
</organism>
<dbReference type="Pfam" id="PF01593">
    <property type="entry name" value="Amino_oxidase"/>
    <property type="match status" value="1"/>
</dbReference>
<dbReference type="OrthoDB" id="2219495at2759"/>
<dbReference type="PANTHER" id="PTHR42923">
    <property type="entry name" value="PROTOPORPHYRINOGEN OXIDASE"/>
    <property type="match status" value="1"/>
</dbReference>
<name>A0A2K1KXK0_PHYPA</name>
<dbReference type="EnsemblPlants" id="Pp3c3_37260V3.1">
    <property type="protein sequence ID" value="Pp3c3_37260V3.1"/>
    <property type="gene ID" value="Pp3c3_37260"/>
</dbReference>
<dbReference type="EnsemblPlants" id="Pp3c3_37260V3.2">
    <property type="protein sequence ID" value="Pp3c3_37260V3.2"/>
    <property type="gene ID" value="Pp3c3_37260"/>
</dbReference>
<protein>
    <recommendedName>
        <fullName evidence="1">Amine oxidase domain-containing protein</fullName>
    </recommendedName>
</protein>
<dbReference type="OMA" id="MELLYYY"/>
<dbReference type="EMBL" id="ABEU02000003">
    <property type="protein sequence ID" value="PNR58508.1"/>
    <property type="molecule type" value="Genomic_DNA"/>
</dbReference>
<dbReference type="InterPro" id="IPR002937">
    <property type="entry name" value="Amino_oxidase"/>
</dbReference>
<dbReference type="InterPro" id="IPR050464">
    <property type="entry name" value="Zeta_carotene_desat/Oxidored"/>
</dbReference>
<evidence type="ECO:0000313" key="2">
    <source>
        <dbReference type="EMBL" id="PNR58508.1"/>
    </source>
</evidence>
<dbReference type="RefSeq" id="XP_024369490.1">
    <property type="nucleotide sequence ID" value="XM_024513722.2"/>
</dbReference>
<evidence type="ECO:0000259" key="1">
    <source>
        <dbReference type="Pfam" id="PF01593"/>
    </source>
</evidence>
<dbReference type="PaxDb" id="3218-PP1S96_134V6.1"/>
<dbReference type="FunFam" id="3.50.50.60:FF:000395">
    <property type="entry name" value="Predicted protein"/>
    <property type="match status" value="1"/>
</dbReference>